<comment type="caution">
    <text evidence="1">The sequence shown here is derived from an EMBL/GenBank/DDBJ whole genome shotgun (WGS) entry which is preliminary data.</text>
</comment>
<accession>A0ABQ2N403</accession>
<sequence length="142" mass="15039">MTIDIRVGEPTGVRVAPDLWGIFLEDLNDALDGGLNAELLQNGDFQYSGADRPGWGPLTAWQVVSDSVERVAWAREEDPVHPNNATYVRVTGPATLSNEGWAGVPAQAGSRQRLRLFARAVSGSGELRAVVRGGSGPLSSAA</sequence>
<protein>
    <submittedName>
        <fullName evidence="1">Uncharacterized protein</fullName>
    </submittedName>
</protein>
<organism evidence="1 2">
    <name type="scientific">Microbacterium nanhaiense</name>
    <dbReference type="NCBI Taxonomy" id="1301026"/>
    <lineage>
        <taxon>Bacteria</taxon>
        <taxon>Bacillati</taxon>
        <taxon>Actinomycetota</taxon>
        <taxon>Actinomycetes</taxon>
        <taxon>Micrococcales</taxon>
        <taxon>Microbacteriaceae</taxon>
        <taxon>Microbacterium</taxon>
    </lineage>
</organism>
<dbReference type="PANTHER" id="PTHR31776:SF0">
    <property type="entry name" value="ALPHA-L-ARABINOFURANOSIDASE 1"/>
    <property type="match status" value="1"/>
</dbReference>
<proteinExistence type="predicted"/>
<evidence type="ECO:0000313" key="1">
    <source>
        <dbReference type="EMBL" id="GGO64903.1"/>
    </source>
</evidence>
<reference evidence="2" key="1">
    <citation type="journal article" date="2019" name="Int. J. Syst. Evol. Microbiol.">
        <title>The Global Catalogue of Microorganisms (GCM) 10K type strain sequencing project: providing services to taxonomists for standard genome sequencing and annotation.</title>
        <authorList>
            <consortium name="The Broad Institute Genomics Platform"/>
            <consortium name="The Broad Institute Genome Sequencing Center for Infectious Disease"/>
            <person name="Wu L."/>
            <person name="Ma J."/>
        </authorList>
    </citation>
    <scope>NUCLEOTIDE SEQUENCE [LARGE SCALE GENOMIC DNA]</scope>
    <source>
        <strain evidence="2">CGMCC 4.7181</strain>
    </source>
</reference>
<name>A0ABQ2N403_9MICO</name>
<dbReference type="EMBL" id="BMMQ01000006">
    <property type="protein sequence ID" value="GGO64903.1"/>
    <property type="molecule type" value="Genomic_DNA"/>
</dbReference>
<dbReference type="PANTHER" id="PTHR31776">
    <property type="entry name" value="ALPHA-L-ARABINOFURANOSIDASE 1"/>
    <property type="match status" value="1"/>
</dbReference>
<keyword evidence="2" id="KW-1185">Reference proteome</keyword>
<gene>
    <name evidence="1" type="ORF">GCM10010910_20850</name>
</gene>
<dbReference type="RefSeq" id="WP_188701637.1">
    <property type="nucleotide sequence ID" value="NZ_BMMQ01000006.1"/>
</dbReference>
<evidence type="ECO:0000313" key="2">
    <source>
        <dbReference type="Proteomes" id="UP000638043"/>
    </source>
</evidence>
<dbReference type="Proteomes" id="UP000638043">
    <property type="component" value="Unassembled WGS sequence"/>
</dbReference>
<dbReference type="InterPro" id="IPR051563">
    <property type="entry name" value="Glycosyl_Hydrolase_51"/>
</dbReference>